<dbReference type="InterPro" id="IPR036465">
    <property type="entry name" value="vWFA_dom_sf"/>
</dbReference>
<evidence type="ECO:0000259" key="4">
    <source>
        <dbReference type="PROSITE" id="PS50234"/>
    </source>
</evidence>
<dbReference type="InterPro" id="IPR045826">
    <property type="entry name" value="SpaA_PFL_dom_2"/>
</dbReference>
<dbReference type="CDD" id="cd00198">
    <property type="entry name" value="vWFA"/>
    <property type="match status" value="1"/>
</dbReference>
<comment type="caution">
    <text evidence="5">The sequence shown here is derived from an EMBL/GenBank/DDBJ whole genome shotgun (WGS) entry which is preliminary data.</text>
</comment>
<feature type="transmembrane region" description="Helical" evidence="2">
    <location>
        <begin position="771"/>
        <end position="792"/>
    </location>
</feature>
<sequence>MASGLVLVGAALVGGAQGASAEVPTPTADESVVTVRVGGDRTAAGAVAPLPGVTLGLYATVDATTVVDDDWGVCVSDADGDCSFTVPDTDAGGANAAARYVVKQIAAPAGWFTSPTLRVGPGSGSSSVAQPYAFTTPALVGGQTYSSLDPDIGFMAGSASSGRPVTDSEGVWQLSRSNPALTAQCGADIALVLDLSSSLGSQVTNLKAATDSVADALVGTPSRLAVFSFDRFSPSSGSDANHPELVSVATQQGADSFKAQYAGWTTGSGTNWDQGLRVVADAEPAYQVVVMITDGNPTRFGATGSGGTGGTTHLRDVENGIYSANAVKADGARLLVLGVGSGIDDVTRLNLRALSGETFYAGGDPRDADYFDLDDFEAAGAALRDLLLSGCEGRINVTKEIVPAENEAGDVTGAVPAGAGWQFDAGTSATGVTLDPASATTTDDGTGSVAFEVDYEGAPQDAEVTITENQQDGFTLVPVEGQNAVCVDKLDDDAPVQATSSGETTFGVVLPASGFVSCTVYNQPLGGVVVDKVWLIDGTEYAEGDQPGGFTADLSLTGPGGAEASGQEWGVERGGYQGPEGVTVDETTTVPDGCVLADAQVTSVDGEAVEPAPLPYGTTAASPARAVEVTNRVTCPPMLTLVKVVVNDDGGTATAGDWTLSATGTVSIEGTTGGDAVTHASVDPGDYVLAEEGPQEYASLGWVCVDDVTGAEVEVVGDVVSVGDEDALTCTVTNDDVAEPTPAPTTTPPAATPPPASAPGSGSLATTGAGVAGLLAGAALLGLAGWALVAAVRRRVAP</sequence>
<keyword evidence="2" id="KW-0472">Membrane</keyword>
<gene>
    <name evidence="5" type="ORF">FB00_03760</name>
</gene>
<reference evidence="5 6" key="1">
    <citation type="submission" date="2014-05" db="EMBL/GenBank/DDBJ databases">
        <title>Cellulosimicrobium funkei U11 genome.</title>
        <authorList>
            <person name="Hu C."/>
            <person name="Gong Y."/>
            <person name="Wan W."/>
            <person name="Jiang M."/>
        </authorList>
    </citation>
    <scope>NUCLEOTIDE SEQUENCE [LARGE SCALE GENOMIC DNA]</scope>
    <source>
        <strain evidence="5 6">U11</strain>
    </source>
</reference>
<evidence type="ECO:0000256" key="2">
    <source>
        <dbReference type="SAM" id="Phobius"/>
    </source>
</evidence>
<feature type="region of interest" description="Disordered" evidence="1">
    <location>
        <begin position="734"/>
        <end position="764"/>
    </location>
</feature>
<dbReference type="Pfam" id="PF19403">
    <property type="entry name" value="SpaA_2"/>
    <property type="match status" value="1"/>
</dbReference>
<dbReference type="EMBL" id="JNBQ01000002">
    <property type="protein sequence ID" value="KLN36126.1"/>
    <property type="molecule type" value="Genomic_DNA"/>
</dbReference>
<dbReference type="PATRIC" id="fig|264251.5.peg.770"/>
<dbReference type="AlphaFoldDB" id="A0A0H2KRG8"/>
<feature type="chain" id="PRO_5005200199" description="VWFA domain-containing protein" evidence="3">
    <location>
        <begin position="22"/>
        <end position="798"/>
    </location>
</feature>
<feature type="compositionally biased region" description="Pro residues" evidence="1">
    <location>
        <begin position="741"/>
        <end position="757"/>
    </location>
</feature>
<name>A0A0H2KRG8_9MICO</name>
<dbReference type="STRING" id="264251.FB00_03760"/>
<dbReference type="PROSITE" id="PS50234">
    <property type="entry name" value="VWFA"/>
    <property type="match status" value="1"/>
</dbReference>
<dbReference type="SUPFAM" id="SSF53300">
    <property type="entry name" value="vWA-like"/>
    <property type="match status" value="1"/>
</dbReference>
<accession>A0A0H2KRG8</accession>
<feature type="domain" description="VWFA" evidence="4">
    <location>
        <begin position="188"/>
        <end position="391"/>
    </location>
</feature>
<evidence type="ECO:0000313" key="6">
    <source>
        <dbReference type="Proteomes" id="UP000035265"/>
    </source>
</evidence>
<evidence type="ECO:0000256" key="3">
    <source>
        <dbReference type="SAM" id="SignalP"/>
    </source>
</evidence>
<dbReference type="SMART" id="SM00327">
    <property type="entry name" value="VWA"/>
    <property type="match status" value="1"/>
</dbReference>
<dbReference type="Proteomes" id="UP000035265">
    <property type="component" value="Unassembled WGS sequence"/>
</dbReference>
<protein>
    <recommendedName>
        <fullName evidence="4">VWFA domain-containing protein</fullName>
    </recommendedName>
</protein>
<keyword evidence="2" id="KW-1133">Transmembrane helix</keyword>
<dbReference type="InterPro" id="IPR002035">
    <property type="entry name" value="VWF_A"/>
</dbReference>
<keyword evidence="2" id="KW-0812">Transmembrane</keyword>
<dbReference type="RefSeq" id="WP_052877410.1">
    <property type="nucleotide sequence ID" value="NZ_JNBQ01000002.1"/>
</dbReference>
<keyword evidence="6" id="KW-1185">Reference proteome</keyword>
<evidence type="ECO:0000256" key="1">
    <source>
        <dbReference type="SAM" id="MobiDB-lite"/>
    </source>
</evidence>
<evidence type="ECO:0000313" key="5">
    <source>
        <dbReference type="EMBL" id="KLN36126.1"/>
    </source>
</evidence>
<dbReference type="Gene3D" id="3.40.50.410">
    <property type="entry name" value="von Willebrand factor, type A domain"/>
    <property type="match status" value="1"/>
</dbReference>
<proteinExistence type="predicted"/>
<feature type="signal peptide" evidence="3">
    <location>
        <begin position="1"/>
        <end position="21"/>
    </location>
</feature>
<organism evidence="5 6">
    <name type="scientific">Cellulosimicrobium funkei</name>
    <dbReference type="NCBI Taxonomy" id="264251"/>
    <lineage>
        <taxon>Bacteria</taxon>
        <taxon>Bacillati</taxon>
        <taxon>Actinomycetota</taxon>
        <taxon>Actinomycetes</taxon>
        <taxon>Micrococcales</taxon>
        <taxon>Promicromonosporaceae</taxon>
        <taxon>Cellulosimicrobium</taxon>
    </lineage>
</organism>
<keyword evidence="3" id="KW-0732">Signal</keyword>